<protein>
    <submittedName>
        <fullName evidence="1">Uncharacterized protein</fullName>
    </submittedName>
</protein>
<dbReference type="EMBL" id="MN740820">
    <property type="protein sequence ID" value="QHU13382.1"/>
    <property type="molecule type" value="Genomic_DNA"/>
</dbReference>
<name>A0A6C0K5N5_9ZZZZ</name>
<proteinExistence type="predicted"/>
<dbReference type="AlphaFoldDB" id="A0A6C0K5N5"/>
<organism evidence="1">
    <name type="scientific">viral metagenome</name>
    <dbReference type="NCBI Taxonomy" id="1070528"/>
    <lineage>
        <taxon>unclassified sequences</taxon>
        <taxon>metagenomes</taxon>
        <taxon>organismal metagenomes</taxon>
    </lineage>
</organism>
<evidence type="ECO:0000313" key="1">
    <source>
        <dbReference type="EMBL" id="QHU13382.1"/>
    </source>
</evidence>
<sequence>MFIKNYLYELPDDIQSAIYKMVFSRCITDIERDKSIKYLNRLYKATTNPSNTCVYSIKPKGMYGEDGGDCCGECVQEYKYRRIAALEAALEAAGTCKKHIKSLIFLDRTHLIEDTTHSQSNIVSLYIYPLFTASKNLKKYLASRINLVKFYNTKMIREITVVDDRINILFTTHFECNADIYYNIMVAYNVLYNSLSNVIYSEDNAVIFNKFGELFRWLEMNNVLEGYNMCNNKVIPMFNTR</sequence>
<reference evidence="1" key="1">
    <citation type="journal article" date="2020" name="Nature">
        <title>Giant virus diversity and host interactions through global metagenomics.</title>
        <authorList>
            <person name="Schulz F."/>
            <person name="Roux S."/>
            <person name="Paez-Espino D."/>
            <person name="Jungbluth S."/>
            <person name="Walsh D.A."/>
            <person name="Denef V.J."/>
            <person name="McMahon K.D."/>
            <person name="Konstantinidis K.T."/>
            <person name="Eloe-Fadrosh E.A."/>
            <person name="Kyrpides N.C."/>
            <person name="Woyke T."/>
        </authorList>
    </citation>
    <scope>NUCLEOTIDE SEQUENCE</scope>
    <source>
        <strain evidence="1">GVMAG-S-1101178-73</strain>
    </source>
</reference>
<accession>A0A6C0K5N5</accession>